<accession>A0ABP1PTK7</accession>
<comment type="caution">
    <text evidence="1">The sequence shown here is derived from an EMBL/GenBank/DDBJ whole genome shotgun (WGS) entry which is preliminary data.</text>
</comment>
<name>A0ABP1PTK7_9HEXA</name>
<sequence>MSPVFVPESLLADRLRDLEDKMPLNKEFVYPSSDVARYYRLKTSVCIYDSRGGLIKIGVPLMEKSTAYQVFQYRPLEFAIIEFKCSLDAQATLVIKDANSNEVFPITELELETCQPSSGLCLVPLSSDMDSASVCIVVLLKGSLVDTIKENCPLKCTRRAQPELSKISEDIFVGTHLRKTGIQIRCPDDGIMDYHSVVTYGSTKFSLACTECDILWNGRVVGEASSSPCKDIVNP</sequence>
<organism evidence="1 2">
    <name type="scientific">Orchesella dallaii</name>
    <dbReference type="NCBI Taxonomy" id="48710"/>
    <lineage>
        <taxon>Eukaryota</taxon>
        <taxon>Metazoa</taxon>
        <taxon>Ecdysozoa</taxon>
        <taxon>Arthropoda</taxon>
        <taxon>Hexapoda</taxon>
        <taxon>Collembola</taxon>
        <taxon>Entomobryomorpha</taxon>
        <taxon>Entomobryoidea</taxon>
        <taxon>Orchesellidae</taxon>
        <taxon>Orchesellinae</taxon>
        <taxon>Orchesella</taxon>
    </lineage>
</organism>
<gene>
    <name evidence="1" type="ORF">ODALV1_LOCUS3674</name>
</gene>
<dbReference type="Proteomes" id="UP001642540">
    <property type="component" value="Unassembled WGS sequence"/>
</dbReference>
<proteinExistence type="predicted"/>
<evidence type="ECO:0000313" key="2">
    <source>
        <dbReference type="Proteomes" id="UP001642540"/>
    </source>
</evidence>
<evidence type="ECO:0000313" key="1">
    <source>
        <dbReference type="EMBL" id="CAL8077032.1"/>
    </source>
</evidence>
<dbReference type="EMBL" id="CAXLJM020000012">
    <property type="protein sequence ID" value="CAL8077032.1"/>
    <property type="molecule type" value="Genomic_DNA"/>
</dbReference>
<reference evidence="1 2" key="1">
    <citation type="submission" date="2024-08" db="EMBL/GenBank/DDBJ databases">
        <authorList>
            <person name="Cucini C."/>
            <person name="Frati F."/>
        </authorList>
    </citation>
    <scope>NUCLEOTIDE SEQUENCE [LARGE SCALE GENOMIC DNA]</scope>
</reference>
<keyword evidence="2" id="KW-1185">Reference proteome</keyword>
<protein>
    <submittedName>
        <fullName evidence="1">Uncharacterized protein</fullName>
    </submittedName>
</protein>